<dbReference type="GO" id="GO:0035861">
    <property type="term" value="C:site of double-strand break"/>
    <property type="evidence" value="ECO:0007669"/>
    <property type="project" value="TreeGrafter"/>
</dbReference>
<dbReference type="PROSITE" id="PS00518">
    <property type="entry name" value="ZF_RING_1"/>
    <property type="match status" value="1"/>
</dbReference>
<keyword evidence="15" id="KW-1185">Reference proteome</keyword>
<name>A0A8T0V751_PANVG</name>
<dbReference type="InterPro" id="IPR051657">
    <property type="entry name" value="RNF168/RNF169_E3_ubiq-ligase"/>
</dbReference>
<keyword evidence="8" id="KW-0833">Ubl conjugation pathway</keyword>
<comment type="catalytic activity">
    <reaction evidence="1">
        <text>S-ubiquitinyl-[E2 ubiquitin-conjugating enzyme]-L-cysteine + [acceptor protein]-L-lysine = [E2 ubiquitin-conjugating enzyme]-L-cysteine + N(6)-ubiquitinyl-[acceptor protein]-L-lysine.</text>
        <dbReference type="EC" id="2.3.2.27"/>
    </reaction>
</comment>
<dbReference type="InterPro" id="IPR017907">
    <property type="entry name" value="Znf_RING_CS"/>
</dbReference>
<dbReference type="InterPro" id="IPR001841">
    <property type="entry name" value="Znf_RING"/>
</dbReference>
<comment type="caution">
    <text evidence="14">The sequence shown here is derived from an EMBL/GenBank/DDBJ whole genome shotgun (WGS) entry which is preliminary data.</text>
</comment>
<feature type="region of interest" description="Disordered" evidence="12">
    <location>
        <begin position="248"/>
        <end position="279"/>
    </location>
</feature>
<evidence type="ECO:0000256" key="10">
    <source>
        <dbReference type="ARBA" id="ARBA00023242"/>
    </source>
</evidence>
<evidence type="ECO:0000256" key="7">
    <source>
        <dbReference type="ARBA" id="ARBA00022771"/>
    </source>
</evidence>
<keyword evidence="6" id="KW-0227">DNA damage</keyword>
<feature type="compositionally biased region" description="Basic residues" evidence="12">
    <location>
        <begin position="88"/>
        <end position="97"/>
    </location>
</feature>
<organism evidence="14 15">
    <name type="scientific">Panicum virgatum</name>
    <name type="common">Blackwell switchgrass</name>
    <dbReference type="NCBI Taxonomy" id="38727"/>
    <lineage>
        <taxon>Eukaryota</taxon>
        <taxon>Viridiplantae</taxon>
        <taxon>Streptophyta</taxon>
        <taxon>Embryophyta</taxon>
        <taxon>Tracheophyta</taxon>
        <taxon>Spermatophyta</taxon>
        <taxon>Magnoliopsida</taxon>
        <taxon>Liliopsida</taxon>
        <taxon>Poales</taxon>
        <taxon>Poaceae</taxon>
        <taxon>PACMAD clade</taxon>
        <taxon>Panicoideae</taxon>
        <taxon>Panicodae</taxon>
        <taxon>Paniceae</taxon>
        <taxon>Panicinae</taxon>
        <taxon>Panicum</taxon>
        <taxon>Panicum sect. Hiantes</taxon>
    </lineage>
</organism>
<keyword evidence="4" id="KW-0808">Transferase</keyword>
<dbReference type="InterPro" id="IPR013083">
    <property type="entry name" value="Znf_RING/FYVE/PHD"/>
</dbReference>
<feature type="compositionally biased region" description="Basic and acidic residues" evidence="12">
    <location>
        <begin position="122"/>
        <end position="132"/>
    </location>
</feature>
<evidence type="ECO:0000256" key="2">
    <source>
        <dbReference type="ARBA" id="ARBA00004123"/>
    </source>
</evidence>
<accession>A0A8T0V751</accession>
<evidence type="ECO:0000256" key="11">
    <source>
        <dbReference type="PROSITE-ProRule" id="PRU00175"/>
    </source>
</evidence>
<keyword evidence="5" id="KW-0479">Metal-binding</keyword>
<protein>
    <recommendedName>
        <fullName evidence="3">RING-type E3 ubiquitin transferase</fullName>
        <ecNumber evidence="3">2.3.2.27</ecNumber>
    </recommendedName>
</protein>
<evidence type="ECO:0000313" key="14">
    <source>
        <dbReference type="EMBL" id="KAG2628693.1"/>
    </source>
</evidence>
<keyword evidence="7 11" id="KW-0863">Zinc-finger</keyword>
<evidence type="ECO:0000256" key="12">
    <source>
        <dbReference type="SAM" id="MobiDB-lite"/>
    </source>
</evidence>
<evidence type="ECO:0000256" key="6">
    <source>
        <dbReference type="ARBA" id="ARBA00022763"/>
    </source>
</evidence>
<dbReference type="Proteomes" id="UP000823388">
    <property type="component" value="Chromosome 3K"/>
</dbReference>
<keyword evidence="10" id="KW-0539">Nucleus</keyword>
<evidence type="ECO:0000256" key="9">
    <source>
        <dbReference type="ARBA" id="ARBA00022833"/>
    </source>
</evidence>
<evidence type="ECO:0000256" key="1">
    <source>
        <dbReference type="ARBA" id="ARBA00000900"/>
    </source>
</evidence>
<evidence type="ECO:0000259" key="13">
    <source>
        <dbReference type="PROSITE" id="PS50089"/>
    </source>
</evidence>
<feature type="domain" description="RING-type" evidence="13">
    <location>
        <begin position="169"/>
        <end position="208"/>
    </location>
</feature>
<feature type="compositionally biased region" description="Low complexity" evidence="12">
    <location>
        <begin position="98"/>
        <end position="107"/>
    </location>
</feature>
<evidence type="ECO:0000256" key="4">
    <source>
        <dbReference type="ARBA" id="ARBA00022679"/>
    </source>
</evidence>
<dbReference type="Pfam" id="PF13445">
    <property type="entry name" value="zf-RING_UBOX"/>
    <property type="match status" value="1"/>
</dbReference>
<feature type="region of interest" description="Disordered" evidence="12">
    <location>
        <begin position="59"/>
        <end position="132"/>
    </location>
</feature>
<dbReference type="SUPFAM" id="SSF57850">
    <property type="entry name" value="RING/U-box"/>
    <property type="match status" value="1"/>
</dbReference>
<evidence type="ECO:0000256" key="3">
    <source>
        <dbReference type="ARBA" id="ARBA00012483"/>
    </source>
</evidence>
<proteinExistence type="predicted"/>
<evidence type="ECO:0000256" key="5">
    <source>
        <dbReference type="ARBA" id="ARBA00022723"/>
    </source>
</evidence>
<feature type="compositionally biased region" description="Polar residues" evidence="12">
    <location>
        <begin position="248"/>
        <end position="265"/>
    </location>
</feature>
<sequence>MAARDATDSPRSAPRRPGAAAAAAAAAPKDGSGLLSPRFRSAAAMAGWDEESVLLAALVVEDTPVRESRRKRRASTSSSAGGSAGSSTRKRRSRRQSPSRIPAVVLALDDDDDDKPSAAADGKSKVKDAKEEEVKAVVVGEKEASGSGEKAAATGDLPCMDRLREELSCAICLEICFEPSTTPCGHSFCMKCLKHAAAKCGKRCPKCRQLISNSRSCTINTVLWNTIQLLFPSEIEARTLVASPSSCNEDVNHSTPGSNNFSQGSHGMRTRSRSGSLITEGRTRRSYMTFVTPASTRTSNTSGNFISAHGSTRSRHSRTAFVPASQLVNTRTAVRSDQSEDAALAYRLQQEEFMNAFEEPEQERQPWNTVSTARDNLRAMASRAIRLRARGWPV</sequence>
<comment type="subcellular location">
    <subcellularLocation>
        <location evidence="2">Nucleus</location>
    </subcellularLocation>
</comment>
<dbReference type="GO" id="GO:0061630">
    <property type="term" value="F:ubiquitin protein ligase activity"/>
    <property type="evidence" value="ECO:0007669"/>
    <property type="project" value="UniProtKB-EC"/>
</dbReference>
<dbReference type="InterPro" id="IPR027370">
    <property type="entry name" value="Znf-RING_euk"/>
</dbReference>
<dbReference type="PROSITE" id="PS50089">
    <property type="entry name" value="ZF_RING_2"/>
    <property type="match status" value="1"/>
</dbReference>
<dbReference type="GO" id="GO:0006302">
    <property type="term" value="P:double-strand break repair"/>
    <property type="evidence" value="ECO:0007669"/>
    <property type="project" value="TreeGrafter"/>
</dbReference>
<dbReference type="Gene3D" id="3.30.40.10">
    <property type="entry name" value="Zinc/RING finger domain, C3HC4 (zinc finger)"/>
    <property type="match status" value="1"/>
</dbReference>
<dbReference type="EMBL" id="CM029041">
    <property type="protein sequence ID" value="KAG2628693.1"/>
    <property type="molecule type" value="Genomic_DNA"/>
</dbReference>
<dbReference type="GO" id="GO:0031491">
    <property type="term" value="F:nucleosome binding"/>
    <property type="evidence" value="ECO:0007669"/>
    <property type="project" value="TreeGrafter"/>
</dbReference>
<gene>
    <name evidence="14" type="ORF">PVAP13_3KG382900</name>
</gene>
<evidence type="ECO:0000256" key="8">
    <source>
        <dbReference type="ARBA" id="ARBA00022786"/>
    </source>
</evidence>
<keyword evidence="9" id="KW-0862">Zinc</keyword>
<dbReference type="EC" id="2.3.2.27" evidence="3"/>
<evidence type="ECO:0000313" key="15">
    <source>
        <dbReference type="Proteomes" id="UP000823388"/>
    </source>
</evidence>
<reference evidence="14" key="1">
    <citation type="submission" date="2020-05" db="EMBL/GenBank/DDBJ databases">
        <title>WGS assembly of Panicum virgatum.</title>
        <authorList>
            <person name="Lovell J.T."/>
            <person name="Jenkins J."/>
            <person name="Shu S."/>
            <person name="Juenger T.E."/>
            <person name="Schmutz J."/>
        </authorList>
    </citation>
    <scope>NUCLEOTIDE SEQUENCE</scope>
    <source>
        <strain evidence="14">AP13</strain>
    </source>
</reference>
<dbReference type="PANTHER" id="PTHR23328">
    <property type="entry name" value="RING-TYPE DOMAIN-CONTAINING PROTEIN"/>
    <property type="match status" value="1"/>
</dbReference>
<dbReference type="PANTHER" id="PTHR23328:SF0">
    <property type="entry name" value="RING-TYPE DOMAIN-CONTAINING PROTEIN"/>
    <property type="match status" value="1"/>
</dbReference>
<dbReference type="GO" id="GO:0008270">
    <property type="term" value="F:zinc ion binding"/>
    <property type="evidence" value="ECO:0007669"/>
    <property type="project" value="UniProtKB-KW"/>
</dbReference>
<feature type="region of interest" description="Disordered" evidence="12">
    <location>
        <begin position="1"/>
        <end position="36"/>
    </location>
</feature>
<dbReference type="SMART" id="SM00184">
    <property type="entry name" value="RING"/>
    <property type="match status" value="1"/>
</dbReference>
<dbReference type="OrthoDB" id="6105938at2759"/>
<feature type="compositionally biased region" description="Low complexity" evidence="12">
    <location>
        <begin position="75"/>
        <end position="87"/>
    </location>
</feature>
<dbReference type="AlphaFoldDB" id="A0A8T0V751"/>
<dbReference type="GO" id="GO:0005634">
    <property type="term" value="C:nucleus"/>
    <property type="evidence" value="ECO:0007669"/>
    <property type="project" value="UniProtKB-SubCell"/>
</dbReference>